<feature type="compositionally biased region" description="Basic and acidic residues" evidence="2">
    <location>
        <begin position="196"/>
        <end position="214"/>
    </location>
</feature>
<proteinExistence type="inferred from homology"/>
<feature type="region of interest" description="Disordered" evidence="2">
    <location>
        <begin position="158"/>
        <end position="222"/>
    </location>
</feature>
<evidence type="ECO:0000256" key="2">
    <source>
        <dbReference type="SAM" id="MobiDB-lite"/>
    </source>
</evidence>
<dbReference type="EMBL" id="JBBCAQ010000004">
    <property type="protein sequence ID" value="KAK7604191.1"/>
    <property type="molecule type" value="Genomic_DNA"/>
</dbReference>
<dbReference type="GO" id="GO:0005737">
    <property type="term" value="C:cytoplasm"/>
    <property type="evidence" value="ECO:0007669"/>
    <property type="project" value="TreeGrafter"/>
</dbReference>
<keyword evidence="4" id="KW-1185">Reference proteome</keyword>
<name>A0AAN9Y9L1_9HEMI</name>
<dbReference type="InterPro" id="IPR006993">
    <property type="entry name" value="Glut_rich_SH3-bd"/>
</dbReference>
<reference evidence="3 4" key="1">
    <citation type="submission" date="2024-03" db="EMBL/GenBank/DDBJ databases">
        <title>Adaptation during the transition from Ophiocordyceps entomopathogen to insect associate is accompanied by gene loss and intensified selection.</title>
        <authorList>
            <person name="Ward C.M."/>
            <person name="Onetto C.A."/>
            <person name="Borneman A.R."/>
        </authorList>
    </citation>
    <scope>NUCLEOTIDE SEQUENCE [LARGE SCALE GENOMIC DNA]</scope>
    <source>
        <strain evidence="3">AWRI1</strain>
        <tissue evidence="3">Single Adult Female</tissue>
    </source>
</reference>
<protein>
    <recommendedName>
        <fullName evidence="5">SH3 domain-binding glutamic acid-rich protein</fullName>
    </recommendedName>
</protein>
<evidence type="ECO:0000256" key="1">
    <source>
        <dbReference type="ARBA" id="ARBA00007764"/>
    </source>
</evidence>
<evidence type="ECO:0008006" key="5">
    <source>
        <dbReference type="Google" id="ProtNLM"/>
    </source>
</evidence>
<dbReference type="SUPFAM" id="SSF52833">
    <property type="entry name" value="Thioredoxin-like"/>
    <property type="match status" value="1"/>
</dbReference>
<dbReference type="Proteomes" id="UP001367676">
    <property type="component" value="Unassembled WGS sequence"/>
</dbReference>
<sequence length="222" mass="24772">MVIKVYVSGISGNKEVKKRQQRVTMILDSKNIQYTVIDIAEPGNEGDKEFMQENSKARDSKHPLPPQIFNGEHYCGDYEDFDMANELDTLEKFLKTSINEDNSNNLENGISNGSKQEIIKEDSLKEGYEESSEETVSNVNHNDVEAVSLGNDAQSELEEIPHNSGDTSKDLDEITSDLDNNTNPLDTHANVGDESESLKNDENEHEAAEVDKLSSNDSTDEE</sequence>
<dbReference type="PANTHER" id="PTHR12232">
    <property type="entry name" value="SH3 DOMAIN-BINDING GLUTAMIC ACID-RICH-LIKE PROTEIN"/>
    <property type="match status" value="1"/>
</dbReference>
<comment type="caution">
    <text evidence="3">The sequence shown here is derived from an EMBL/GenBank/DDBJ whole genome shotgun (WGS) entry which is preliminary data.</text>
</comment>
<evidence type="ECO:0000313" key="4">
    <source>
        <dbReference type="Proteomes" id="UP001367676"/>
    </source>
</evidence>
<dbReference type="InterPro" id="IPR036249">
    <property type="entry name" value="Thioredoxin-like_sf"/>
</dbReference>
<comment type="similarity">
    <text evidence="1">Belongs to the SH3BGR family.</text>
</comment>
<dbReference type="CDD" id="cd03030">
    <property type="entry name" value="GRX_SH3BGR"/>
    <property type="match status" value="1"/>
</dbReference>
<dbReference type="AlphaFoldDB" id="A0AAN9Y9L1"/>
<dbReference type="PANTHER" id="PTHR12232:SF15">
    <property type="entry name" value="SH3 DOMAIN-BINDING GLUTAMIC ACID-RICH PROTEIN HOMOLOG"/>
    <property type="match status" value="1"/>
</dbReference>
<gene>
    <name evidence="3" type="ORF">V9T40_004464</name>
</gene>
<organism evidence="3 4">
    <name type="scientific">Parthenolecanium corni</name>
    <dbReference type="NCBI Taxonomy" id="536013"/>
    <lineage>
        <taxon>Eukaryota</taxon>
        <taxon>Metazoa</taxon>
        <taxon>Ecdysozoa</taxon>
        <taxon>Arthropoda</taxon>
        <taxon>Hexapoda</taxon>
        <taxon>Insecta</taxon>
        <taxon>Pterygota</taxon>
        <taxon>Neoptera</taxon>
        <taxon>Paraneoptera</taxon>
        <taxon>Hemiptera</taxon>
        <taxon>Sternorrhyncha</taxon>
        <taxon>Coccoidea</taxon>
        <taxon>Coccidae</taxon>
        <taxon>Parthenolecanium</taxon>
    </lineage>
</organism>
<accession>A0AAN9Y9L1</accession>
<dbReference type="Gene3D" id="3.40.30.10">
    <property type="entry name" value="Glutaredoxin"/>
    <property type="match status" value="1"/>
</dbReference>
<dbReference type="InterPro" id="IPR051033">
    <property type="entry name" value="SH3BGR"/>
</dbReference>
<dbReference type="Pfam" id="PF04908">
    <property type="entry name" value="SH3BGR"/>
    <property type="match status" value="1"/>
</dbReference>
<evidence type="ECO:0000313" key="3">
    <source>
        <dbReference type="EMBL" id="KAK7604191.1"/>
    </source>
</evidence>